<dbReference type="InterPro" id="IPR003691">
    <property type="entry name" value="FluC"/>
</dbReference>
<keyword evidence="3 10" id="KW-0812">Transmembrane</keyword>
<evidence type="ECO:0000313" key="11">
    <source>
        <dbReference type="EMBL" id="ACL70841.1"/>
    </source>
</evidence>
<dbReference type="RefSeq" id="WP_015923810.1">
    <property type="nucleotide sequence ID" value="NC_011899.1"/>
</dbReference>
<dbReference type="EMBL" id="CP001098">
    <property type="protein sequence ID" value="ACL70841.1"/>
    <property type="molecule type" value="Genomic_DNA"/>
</dbReference>
<dbReference type="GO" id="GO:0046872">
    <property type="term" value="F:metal ion binding"/>
    <property type="evidence" value="ECO:0007669"/>
    <property type="project" value="UniProtKB-KW"/>
</dbReference>
<comment type="subcellular location">
    <subcellularLocation>
        <location evidence="10">Cell inner membrane</location>
        <topology evidence="10">Multi-pass membrane protein</topology>
    </subcellularLocation>
    <subcellularLocation>
        <location evidence="1">Cell membrane</location>
        <topology evidence="1">Multi-pass membrane protein</topology>
    </subcellularLocation>
</comment>
<evidence type="ECO:0000256" key="10">
    <source>
        <dbReference type="HAMAP-Rule" id="MF_00454"/>
    </source>
</evidence>
<comment type="activity regulation">
    <text evidence="10">Na(+) is not transported, but it plays an essential structural role and its presence is essential for fluoride channel function.</text>
</comment>
<organism evidence="11 12">
    <name type="scientific">Halothermothrix orenii (strain H 168 / OCM 544 / DSM 9562)</name>
    <dbReference type="NCBI Taxonomy" id="373903"/>
    <lineage>
        <taxon>Bacteria</taxon>
        <taxon>Bacillati</taxon>
        <taxon>Bacillota</taxon>
        <taxon>Clostridia</taxon>
        <taxon>Halanaerobiales</taxon>
        <taxon>Halothermotrichaceae</taxon>
        <taxon>Halothermothrix</taxon>
    </lineage>
</organism>
<dbReference type="eggNOG" id="COG0239">
    <property type="taxonomic scope" value="Bacteria"/>
</dbReference>
<dbReference type="KEGG" id="hor:Hore_20960"/>
<evidence type="ECO:0000256" key="2">
    <source>
        <dbReference type="ARBA" id="ARBA00022475"/>
    </source>
</evidence>
<proteinExistence type="inferred from homology"/>
<dbReference type="HAMAP" id="MF_00454">
    <property type="entry name" value="FluC"/>
    <property type="match status" value="1"/>
</dbReference>
<comment type="similarity">
    <text evidence="7 10">Belongs to the fluoride channel Fluc/FEX (TC 1.A.43) family.</text>
</comment>
<keyword evidence="2 10" id="KW-1003">Cell membrane</keyword>
<keyword evidence="10" id="KW-0406">Ion transport</keyword>
<comment type="catalytic activity">
    <reaction evidence="8">
        <text>fluoride(in) = fluoride(out)</text>
        <dbReference type="Rhea" id="RHEA:76159"/>
        <dbReference type="ChEBI" id="CHEBI:17051"/>
    </reaction>
    <physiologicalReaction direction="left-to-right" evidence="8">
        <dbReference type="Rhea" id="RHEA:76160"/>
    </physiologicalReaction>
</comment>
<dbReference type="OrthoDB" id="9815830at2"/>
<evidence type="ECO:0000256" key="3">
    <source>
        <dbReference type="ARBA" id="ARBA00022692"/>
    </source>
</evidence>
<dbReference type="Pfam" id="PF02537">
    <property type="entry name" value="CRCB"/>
    <property type="match status" value="1"/>
</dbReference>
<keyword evidence="6 10" id="KW-0407">Ion channel</keyword>
<feature type="binding site" evidence="10">
    <location>
        <position position="76"/>
    </location>
    <ligand>
        <name>Na(+)</name>
        <dbReference type="ChEBI" id="CHEBI:29101"/>
        <note>structural</note>
    </ligand>
</feature>
<dbReference type="NCBIfam" id="TIGR00494">
    <property type="entry name" value="crcB"/>
    <property type="match status" value="1"/>
</dbReference>
<evidence type="ECO:0000256" key="4">
    <source>
        <dbReference type="ARBA" id="ARBA00022989"/>
    </source>
</evidence>
<evidence type="ECO:0000256" key="8">
    <source>
        <dbReference type="ARBA" id="ARBA00035585"/>
    </source>
</evidence>
<dbReference type="HOGENOM" id="CLU_114342_3_2_9"/>
<feature type="transmembrane region" description="Helical" evidence="10">
    <location>
        <begin position="101"/>
        <end position="119"/>
    </location>
</feature>
<evidence type="ECO:0000256" key="9">
    <source>
        <dbReference type="ARBA" id="ARBA00049940"/>
    </source>
</evidence>
<accession>B8CZY9</accession>
<sequence length="122" mass="13231">MTLIFIGLGGFLGALARYGITRWAETKWEGLMPYGTLLANVIGSFLLGLLMSIFLEKNIHPGIKVGLTTGFLGAFTTFSTFGYETASLIIKNNIPTAGLNIFANLFLGLLFVFMGIYLGKLI</sequence>
<protein>
    <recommendedName>
        <fullName evidence="10">Fluoride-specific ion channel FluC</fullName>
    </recommendedName>
</protein>
<reference evidence="11 12" key="1">
    <citation type="journal article" date="2009" name="PLoS ONE">
        <title>Genome analysis of the anaerobic thermohalophilic bacterium Halothermothrix orenii.</title>
        <authorList>
            <person name="Mavromatis K."/>
            <person name="Ivanova N."/>
            <person name="Anderson I."/>
            <person name="Lykidis A."/>
            <person name="Hooper S.D."/>
            <person name="Sun H."/>
            <person name="Kunin V."/>
            <person name="Lapidus A."/>
            <person name="Hugenholtz P."/>
            <person name="Patel B."/>
            <person name="Kyrpides N.C."/>
        </authorList>
    </citation>
    <scope>NUCLEOTIDE SEQUENCE [LARGE SCALE GENOMIC DNA]</scope>
    <source>
        <strain evidence="12">H 168 / OCM 544 / DSM 9562</strain>
    </source>
</reference>
<dbReference type="Proteomes" id="UP000000719">
    <property type="component" value="Chromosome"/>
</dbReference>
<feature type="transmembrane region" description="Helical" evidence="10">
    <location>
        <begin position="32"/>
        <end position="55"/>
    </location>
</feature>
<keyword evidence="5 10" id="KW-0472">Membrane</keyword>
<keyword evidence="10" id="KW-0813">Transport</keyword>
<evidence type="ECO:0000256" key="5">
    <source>
        <dbReference type="ARBA" id="ARBA00023136"/>
    </source>
</evidence>
<evidence type="ECO:0000256" key="1">
    <source>
        <dbReference type="ARBA" id="ARBA00004651"/>
    </source>
</evidence>
<dbReference type="AlphaFoldDB" id="B8CZY9"/>
<keyword evidence="10" id="KW-0479">Metal-binding</keyword>
<dbReference type="STRING" id="373903.Hore_20960"/>
<keyword evidence="10" id="KW-0915">Sodium</keyword>
<name>B8CZY9_HALOH</name>
<dbReference type="PANTHER" id="PTHR28259">
    <property type="entry name" value="FLUORIDE EXPORT PROTEIN 1-RELATED"/>
    <property type="match status" value="1"/>
</dbReference>
<evidence type="ECO:0000256" key="6">
    <source>
        <dbReference type="ARBA" id="ARBA00023303"/>
    </source>
</evidence>
<gene>
    <name evidence="10" type="primary">fluC</name>
    <name evidence="10" type="synonym">crcB</name>
    <name evidence="11" type="ordered locus">Hore_20960</name>
</gene>
<dbReference type="GO" id="GO:0062054">
    <property type="term" value="F:fluoride channel activity"/>
    <property type="evidence" value="ECO:0007669"/>
    <property type="project" value="UniProtKB-UniRule"/>
</dbReference>
<dbReference type="GO" id="GO:0140114">
    <property type="term" value="P:cellular detoxification of fluoride"/>
    <property type="evidence" value="ECO:0007669"/>
    <property type="project" value="UniProtKB-UniRule"/>
</dbReference>
<dbReference type="PANTHER" id="PTHR28259:SF1">
    <property type="entry name" value="FLUORIDE EXPORT PROTEIN 1-RELATED"/>
    <property type="match status" value="1"/>
</dbReference>
<comment type="function">
    <text evidence="9 10">Fluoride-specific ion channel. Important for reducing fluoride concentration in the cell, thus reducing its toxicity.</text>
</comment>
<evidence type="ECO:0000313" key="12">
    <source>
        <dbReference type="Proteomes" id="UP000000719"/>
    </source>
</evidence>
<feature type="transmembrane region" description="Helical" evidence="10">
    <location>
        <begin position="62"/>
        <end position="81"/>
    </location>
</feature>
<evidence type="ECO:0000256" key="7">
    <source>
        <dbReference type="ARBA" id="ARBA00035120"/>
    </source>
</evidence>
<feature type="binding site" evidence="10">
    <location>
        <position position="73"/>
    </location>
    <ligand>
        <name>Na(+)</name>
        <dbReference type="ChEBI" id="CHEBI:29101"/>
        <note>structural</note>
    </ligand>
</feature>
<dbReference type="GO" id="GO:0005886">
    <property type="term" value="C:plasma membrane"/>
    <property type="evidence" value="ECO:0007669"/>
    <property type="project" value="UniProtKB-SubCell"/>
</dbReference>
<keyword evidence="4 10" id="KW-1133">Transmembrane helix</keyword>
<keyword evidence="10" id="KW-0997">Cell inner membrane</keyword>
<keyword evidence="12" id="KW-1185">Reference proteome</keyword>